<dbReference type="Proteomes" id="UP001497623">
    <property type="component" value="Unassembled WGS sequence"/>
</dbReference>
<keyword evidence="4" id="KW-1185">Reference proteome</keyword>
<reference evidence="3 4" key="1">
    <citation type="submission" date="2024-05" db="EMBL/GenBank/DDBJ databases">
        <authorList>
            <person name="Wallberg A."/>
        </authorList>
    </citation>
    <scope>NUCLEOTIDE SEQUENCE [LARGE SCALE GENOMIC DNA]</scope>
</reference>
<protein>
    <submittedName>
        <fullName evidence="3">Uncharacterized protein</fullName>
    </submittedName>
</protein>
<feature type="transmembrane region" description="Helical" evidence="2">
    <location>
        <begin position="166"/>
        <end position="197"/>
    </location>
</feature>
<name>A0AAV2PX55_MEGNR</name>
<sequence>MDTKGTEAAASAPNAPRVLPRFQVPPPPPSSPPPSMSTPTLRFTNSRTGHGSAVEVAYNPKTARHLSRVNLIVAVKLFVCQVVAAGCLCRPMIVMGGLWIALFILTQAVVGLKAAENPSHGILVGHAWLSGLVAIVTLASAGYLFSGHVAFDCISIFHARDQATVIRLYVVEVVGLVATVPCLIASVVCILGAFLAVRAVKPPKVQSTGPMIFYLPRWNECNNYKIDAPIRPDIQAPTLPTSDQNSQSHESNGCQNNQSQINSGENIRAPSPPPSYCQVAEESYA</sequence>
<feature type="compositionally biased region" description="Polar residues" evidence="1">
    <location>
        <begin position="238"/>
        <end position="265"/>
    </location>
</feature>
<feature type="compositionally biased region" description="Pro residues" evidence="1">
    <location>
        <begin position="23"/>
        <end position="36"/>
    </location>
</feature>
<gene>
    <name evidence="3" type="ORF">MNOR_LOCUS5796</name>
</gene>
<organism evidence="3 4">
    <name type="scientific">Meganyctiphanes norvegica</name>
    <name type="common">Northern krill</name>
    <name type="synonym">Thysanopoda norvegica</name>
    <dbReference type="NCBI Taxonomy" id="48144"/>
    <lineage>
        <taxon>Eukaryota</taxon>
        <taxon>Metazoa</taxon>
        <taxon>Ecdysozoa</taxon>
        <taxon>Arthropoda</taxon>
        <taxon>Crustacea</taxon>
        <taxon>Multicrustacea</taxon>
        <taxon>Malacostraca</taxon>
        <taxon>Eumalacostraca</taxon>
        <taxon>Eucarida</taxon>
        <taxon>Euphausiacea</taxon>
        <taxon>Euphausiidae</taxon>
        <taxon>Meganyctiphanes</taxon>
    </lineage>
</organism>
<keyword evidence="2" id="KW-0812">Transmembrane</keyword>
<feature type="region of interest" description="Disordered" evidence="1">
    <location>
        <begin position="235"/>
        <end position="285"/>
    </location>
</feature>
<keyword evidence="2" id="KW-1133">Transmembrane helix</keyword>
<feature type="transmembrane region" description="Helical" evidence="2">
    <location>
        <begin position="69"/>
        <end position="86"/>
    </location>
</feature>
<comment type="caution">
    <text evidence="3">The sequence shown here is derived from an EMBL/GenBank/DDBJ whole genome shotgun (WGS) entry which is preliminary data.</text>
</comment>
<evidence type="ECO:0000256" key="1">
    <source>
        <dbReference type="SAM" id="MobiDB-lite"/>
    </source>
</evidence>
<feature type="region of interest" description="Disordered" evidence="1">
    <location>
        <begin position="1"/>
        <end position="44"/>
    </location>
</feature>
<keyword evidence="2" id="KW-0472">Membrane</keyword>
<accession>A0AAV2PX55</accession>
<evidence type="ECO:0000313" key="4">
    <source>
        <dbReference type="Proteomes" id="UP001497623"/>
    </source>
</evidence>
<evidence type="ECO:0000313" key="3">
    <source>
        <dbReference type="EMBL" id="CAL4066549.1"/>
    </source>
</evidence>
<evidence type="ECO:0000256" key="2">
    <source>
        <dbReference type="SAM" id="Phobius"/>
    </source>
</evidence>
<dbReference type="EMBL" id="CAXKWB010002299">
    <property type="protein sequence ID" value="CAL4066549.1"/>
    <property type="molecule type" value="Genomic_DNA"/>
</dbReference>
<dbReference type="AlphaFoldDB" id="A0AAV2PX55"/>
<feature type="transmembrane region" description="Helical" evidence="2">
    <location>
        <begin position="127"/>
        <end position="146"/>
    </location>
</feature>
<feature type="transmembrane region" description="Helical" evidence="2">
    <location>
        <begin position="92"/>
        <end position="115"/>
    </location>
</feature>
<proteinExistence type="predicted"/>